<evidence type="ECO:0000313" key="1">
    <source>
        <dbReference type="EMBL" id="AUJ28863.1"/>
    </source>
</evidence>
<protein>
    <recommendedName>
        <fullName evidence="3">Condensation domain-containing protein</fullName>
    </recommendedName>
</protein>
<dbReference type="KEGG" id="lhw:BSQ49_00725"/>
<gene>
    <name evidence="1" type="ORF">BSQ49_00725</name>
</gene>
<name>A0A3S6QLX1_9LACO</name>
<dbReference type="RefSeq" id="WP_141052582.1">
    <property type="nucleotide sequence ID" value="NZ_CP018176.1"/>
</dbReference>
<dbReference type="EMBL" id="CP018176">
    <property type="protein sequence ID" value="AUJ28863.1"/>
    <property type="molecule type" value="Genomic_DNA"/>
</dbReference>
<dbReference type="Gene3D" id="3.30.559.10">
    <property type="entry name" value="Chloramphenicol acetyltransferase-like domain"/>
    <property type="match status" value="1"/>
</dbReference>
<dbReference type="AlphaFoldDB" id="A0A3S6QLX1"/>
<accession>A0A3S6QLX1</accession>
<dbReference type="SUPFAM" id="SSF52777">
    <property type="entry name" value="CoA-dependent acyltransferases"/>
    <property type="match status" value="1"/>
</dbReference>
<dbReference type="Proteomes" id="UP000314960">
    <property type="component" value="Chromosome"/>
</dbReference>
<proteinExistence type="predicted"/>
<organism evidence="1 2">
    <name type="scientific">Liquorilactobacillus hordei</name>
    <dbReference type="NCBI Taxonomy" id="468911"/>
    <lineage>
        <taxon>Bacteria</taxon>
        <taxon>Bacillati</taxon>
        <taxon>Bacillota</taxon>
        <taxon>Bacilli</taxon>
        <taxon>Lactobacillales</taxon>
        <taxon>Lactobacillaceae</taxon>
        <taxon>Liquorilactobacillus</taxon>
    </lineage>
</organism>
<sequence>MTITQEDYRKIFKTKNGRVYLEELPKVAKIISGQSFLYRTKGTRSMVIDLYLTEEIEPQLLQIAVNRSLKRFPYLTSSLVKKNDQYYLSHNEYPVVIAQQHNLRSLGSKEVNYHLIDITFEQNRLVISYHHALVDGRGILPFVRTLLYYYLNAKLGHTLGVSEIDLANDPMLLEEMQEPFGEFKNFIPNESSSNEFKNKVFSLPENEEHSSQTTNWRYEIEIDEDSLLKFSKARNATPAIAVSLILSQAIYRAYPNTVEPIMINLASDLRSGITYKKTARNCVNSIVFPVNTQLTSTTEFIKMATEFRKQINIQKTPKQIRQTIQRMKTLFNKLETMQYSEKQQLMSFLDKNTIDTFILSYSGQLKMGALEKHINKIHTYMSGTKGLSVQMLAVNKKICIDMIQEFPSDIYVKLFKDILDENNIYYTGSKKLPCETPHSAI</sequence>
<evidence type="ECO:0008006" key="3">
    <source>
        <dbReference type="Google" id="ProtNLM"/>
    </source>
</evidence>
<dbReference type="InterPro" id="IPR023213">
    <property type="entry name" value="CAT-like_dom_sf"/>
</dbReference>
<dbReference type="Gene3D" id="3.30.559.30">
    <property type="entry name" value="Nonribosomal peptide synthetase, condensation domain"/>
    <property type="match status" value="1"/>
</dbReference>
<reference evidence="1 2" key="1">
    <citation type="submission" date="2016-11" db="EMBL/GenBank/DDBJ databases">
        <title>Interaction between Lactobacillus species and yeast in water kefir.</title>
        <authorList>
            <person name="Behr J."/>
            <person name="Xu D."/>
            <person name="Vogel R.F."/>
        </authorList>
    </citation>
    <scope>NUCLEOTIDE SEQUENCE [LARGE SCALE GENOMIC DNA]</scope>
    <source>
        <strain evidence="1 2">TMW 1.1822</strain>
    </source>
</reference>
<evidence type="ECO:0000313" key="2">
    <source>
        <dbReference type="Proteomes" id="UP000314960"/>
    </source>
</evidence>